<dbReference type="InterPro" id="IPR022104">
    <property type="entry name" value="DUF3644"/>
</dbReference>
<proteinExistence type="predicted"/>
<evidence type="ECO:0000259" key="1">
    <source>
        <dbReference type="Pfam" id="PF12358"/>
    </source>
</evidence>
<evidence type="ECO:0000313" key="3">
    <source>
        <dbReference type="Proteomes" id="UP000254236"/>
    </source>
</evidence>
<name>A0ABM6XEW3_9MICO</name>
<keyword evidence="3" id="KW-1185">Reference proteome</keyword>
<dbReference type="Pfam" id="PF12358">
    <property type="entry name" value="DUF3644"/>
    <property type="match status" value="1"/>
</dbReference>
<accession>A0ABM6XEW3</accession>
<evidence type="ECO:0000313" key="2">
    <source>
        <dbReference type="EMBL" id="AXK47075.1"/>
    </source>
</evidence>
<gene>
    <name evidence="2" type="ORF">DWV08_16605</name>
</gene>
<sequence length="370" mass="42346">MLTQGVISLRLTMNCMEETYMAPRPRWWHTLQAAKNEARLAVDLYNRQGNERQLEAFIVHMALAWLKLMQAHTEKTGGDLFVRNQRGQRVRSEDGEWQYKSARQLRRELLADNDPRRANIEFFTGLRNRVEHRHEGNIAALVAGRTQAHLLNFEATLVEWFGPDEALADELRFPLFVSSITQDAVSAVKRVRSQVPVPVMEWIQDFDAAIEPDVAQDQAFDFRIYLIPHKGPKTEADAAMTYVNASDLTDEQNAVVDQVRTIIREKQIPVADLGNLLPKQVVERVAVALRKPFTIHMHTQCWRHFRARPPTGASDPAATRAEFCRWNAAFKQYVFTEAWVNFLIRKLSDPDVYAKVTGAAPLTNENNGED</sequence>
<dbReference type="EMBL" id="CP031356">
    <property type="protein sequence ID" value="AXK47075.1"/>
    <property type="molecule type" value="Genomic_DNA"/>
</dbReference>
<reference evidence="2 3" key="1">
    <citation type="submission" date="2018-07" db="EMBL/GenBank/DDBJ databases">
        <title>Brachybacterium saurashtrense DSM 23186 genome sequence.</title>
        <authorList>
            <person name="Guo L."/>
        </authorList>
    </citation>
    <scope>NUCLEOTIDE SEQUENCE [LARGE SCALE GENOMIC DNA]</scope>
    <source>
        <strain evidence="2 3">DSM 23186</strain>
    </source>
</reference>
<dbReference type="Proteomes" id="UP000254236">
    <property type="component" value="Chromosome"/>
</dbReference>
<protein>
    <submittedName>
        <fullName evidence="2">DUF3644 domain-containing protein</fullName>
    </submittedName>
</protein>
<feature type="domain" description="DUF3644" evidence="1">
    <location>
        <begin position="30"/>
        <end position="208"/>
    </location>
</feature>
<organism evidence="2 3">
    <name type="scientific">Brachybacterium saurashtrense</name>
    <dbReference type="NCBI Taxonomy" id="556288"/>
    <lineage>
        <taxon>Bacteria</taxon>
        <taxon>Bacillati</taxon>
        <taxon>Actinomycetota</taxon>
        <taxon>Actinomycetes</taxon>
        <taxon>Micrococcales</taxon>
        <taxon>Dermabacteraceae</taxon>
        <taxon>Brachybacterium</taxon>
    </lineage>
</organism>